<dbReference type="Proteomes" id="UP001151760">
    <property type="component" value="Unassembled WGS sequence"/>
</dbReference>
<sequence length="492" mass="56327">MVRPKQSWHFRPDDIMEYDPYTVYAGFPNIFSLKIHHGGKFTSRPNRKYVSGKVAFVDMLESKELNIEVLHKIVKMLKYPAKQSQFYQFKIPNKTLDWGLRALGKDDDIVNLIKYVSEHKVIDVYIEHHESLVESLDGDNEQGIEGDSQQGIEVDIEGDNEMGSEGDDEGSDGDNEIDRDQGSDEIGSYHSIEMVADQGSDEMGSEHGGDEEEFSDHDDDNIVDEEHIIDELEVNMEGFRFSVDDDLVLETLHPEVNVTENDLEVLDFDSFDSDIGDDSDSERRAALRKLKKEGKQNAAKSRITNYFFVGQEFPNKEEAKKRIKAKAKTKTVLKGDAQVQYFLLRDYVIELQKCNPNTIVKLDCYREGDPESTTRLFRRIYVCLGPLKEGFKAGGRELLGLYGAFMKGQYSRKLLIAVGVDGNNGIYPMPYRILESESLDSWKWFLTQLGDDLELYSNSNFTFITDRQKGLLPAIKRLFPAAEHKYYVRHIN</sequence>
<reference evidence="4" key="2">
    <citation type="submission" date="2022-01" db="EMBL/GenBank/DDBJ databases">
        <authorList>
            <person name="Yamashiro T."/>
            <person name="Shiraishi A."/>
            <person name="Satake H."/>
            <person name="Nakayama K."/>
        </authorList>
    </citation>
    <scope>NUCLEOTIDE SEQUENCE</scope>
</reference>
<gene>
    <name evidence="4" type="ORF">Tco_0977676</name>
</gene>
<feature type="region of interest" description="Disordered" evidence="1">
    <location>
        <begin position="158"/>
        <end position="187"/>
    </location>
</feature>
<evidence type="ECO:0000313" key="5">
    <source>
        <dbReference type="Proteomes" id="UP001151760"/>
    </source>
</evidence>
<protein>
    <submittedName>
        <fullName evidence="4">Mutator type transposase</fullName>
    </submittedName>
</protein>
<feature type="region of interest" description="Disordered" evidence="1">
    <location>
        <begin position="199"/>
        <end position="219"/>
    </location>
</feature>
<name>A0ABQ5EKW1_9ASTR</name>
<keyword evidence="5" id="KW-1185">Reference proteome</keyword>
<evidence type="ECO:0000259" key="3">
    <source>
        <dbReference type="Pfam" id="PF26130"/>
    </source>
</evidence>
<accession>A0ABQ5EKW1</accession>
<dbReference type="InterPro" id="IPR058594">
    <property type="entry name" value="PB1-like_dom_pln"/>
</dbReference>
<feature type="domain" description="MULE transposase" evidence="2">
    <location>
        <begin position="403"/>
        <end position="492"/>
    </location>
</feature>
<reference evidence="4" key="1">
    <citation type="journal article" date="2022" name="Int. J. Mol. Sci.">
        <title>Draft Genome of Tanacetum Coccineum: Genomic Comparison of Closely Related Tanacetum-Family Plants.</title>
        <authorList>
            <person name="Yamashiro T."/>
            <person name="Shiraishi A."/>
            <person name="Nakayama K."/>
            <person name="Satake H."/>
        </authorList>
    </citation>
    <scope>NUCLEOTIDE SEQUENCE</scope>
</reference>
<evidence type="ECO:0000259" key="2">
    <source>
        <dbReference type="Pfam" id="PF10551"/>
    </source>
</evidence>
<organism evidence="4 5">
    <name type="scientific">Tanacetum coccineum</name>
    <dbReference type="NCBI Taxonomy" id="301880"/>
    <lineage>
        <taxon>Eukaryota</taxon>
        <taxon>Viridiplantae</taxon>
        <taxon>Streptophyta</taxon>
        <taxon>Embryophyta</taxon>
        <taxon>Tracheophyta</taxon>
        <taxon>Spermatophyta</taxon>
        <taxon>Magnoliopsida</taxon>
        <taxon>eudicotyledons</taxon>
        <taxon>Gunneridae</taxon>
        <taxon>Pentapetalae</taxon>
        <taxon>asterids</taxon>
        <taxon>campanulids</taxon>
        <taxon>Asterales</taxon>
        <taxon>Asteraceae</taxon>
        <taxon>Asteroideae</taxon>
        <taxon>Anthemideae</taxon>
        <taxon>Anthemidinae</taxon>
        <taxon>Tanacetum</taxon>
    </lineage>
</organism>
<proteinExistence type="predicted"/>
<dbReference type="InterPro" id="IPR018289">
    <property type="entry name" value="MULE_transposase_dom"/>
</dbReference>
<feature type="compositionally biased region" description="Acidic residues" evidence="1">
    <location>
        <begin position="158"/>
        <end position="175"/>
    </location>
</feature>
<dbReference type="Pfam" id="PF10551">
    <property type="entry name" value="MULE"/>
    <property type="match status" value="1"/>
</dbReference>
<evidence type="ECO:0000256" key="1">
    <source>
        <dbReference type="SAM" id="MobiDB-lite"/>
    </source>
</evidence>
<comment type="caution">
    <text evidence="4">The sequence shown here is derived from an EMBL/GenBank/DDBJ whole genome shotgun (WGS) entry which is preliminary data.</text>
</comment>
<dbReference type="PANTHER" id="PTHR31973">
    <property type="entry name" value="POLYPROTEIN, PUTATIVE-RELATED"/>
    <property type="match status" value="1"/>
</dbReference>
<feature type="compositionally biased region" description="Acidic residues" evidence="1">
    <location>
        <begin position="209"/>
        <end position="219"/>
    </location>
</feature>
<dbReference type="EMBL" id="BQNB010016415">
    <property type="protein sequence ID" value="GJT51519.1"/>
    <property type="molecule type" value="Genomic_DNA"/>
</dbReference>
<feature type="domain" description="PB1-like" evidence="3">
    <location>
        <begin position="31"/>
        <end position="128"/>
    </location>
</feature>
<dbReference type="PANTHER" id="PTHR31973:SF190">
    <property type="entry name" value="MULE TRANSPOSASE DOMAIN-CONTAINING PROTEIN"/>
    <property type="match status" value="1"/>
</dbReference>
<dbReference type="Pfam" id="PF26130">
    <property type="entry name" value="PB1-like"/>
    <property type="match status" value="1"/>
</dbReference>
<evidence type="ECO:0000313" key="4">
    <source>
        <dbReference type="EMBL" id="GJT51519.1"/>
    </source>
</evidence>